<evidence type="ECO:0000313" key="3">
    <source>
        <dbReference type="EMBL" id="KAG2486554.1"/>
    </source>
</evidence>
<dbReference type="AlphaFoldDB" id="A0A835XN32"/>
<gene>
    <name evidence="3" type="ORF">HYH03_014855</name>
</gene>
<comment type="caution">
    <text evidence="3">The sequence shown here is derived from an EMBL/GenBank/DDBJ whole genome shotgun (WGS) entry which is preliminary data.</text>
</comment>
<name>A0A835XN32_9CHLO</name>
<dbReference type="GO" id="GO:0009507">
    <property type="term" value="C:chloroplast"/>
    <property type="evidence" value="ECO:0007669"/>
    <property type="project" value="TreeGrafter"/>
</dbReference>
<keyword evidence="2" id="KW-0472">Membrane</keyword>
<keyword evidence="2" id="KW-0812">Transmembrane</keyword>
<evidence type="ECO:0000313" key="4">
    <source>
        <dbReference type="Proteomes" id="UP000612055"/>
    </source>
</evidence>
<dbReference type="Proteomes" id="UP000612055">
    <property type="component" value="Unassembled WGS sequence"/>
</dbReference>
<feature type="transmembrane region" description="Helical" evidence="2">
    <location>
        <begin position="169"/>
        <end position="187"/>
    </location>
</feature>
<keyword evidence="4" id="KW-1185">Reference proteome</keyword>
<feature type="region of interest" description="Disordered" evidence="1">
    <location>
        <begin position="1"/>
        <end position="26"/>
    </location>
</feature>
<sequence>MLASRQQAGACFSGRAPTQPSRSIPRLRPSVVVRAESTGTNFGQAFEDAKDKAARWAKQQKIEEKATDFAREVQDQARRTFVKLDSEYDISSKMNKGARKVEEAARDIDQEYGVRRRLRSVRDYLARNWPSWKRQVTEFAATPAGKVSVFVLACLAFSTPAFWSLLNLLLLLWWLSIPLSLMALNYARSKQEEAARLAQEEEMRRAATNPFADLFRSAASGARAASSAARTAGRGGGGGGRAARTEGPIIEAEWTPIVEDDDADRAKRGSRR</sequence>
<feature type="transmembrane region" description="Helical" evidence="2">
    <location>
        <begin position="143"/>
        <end position="163"/>
    </location>
</feature>
<dbReference type="PANTHER" id="PTHR36356:SF1">
    <property type="entry name" value="EXPRESSED PROTEIN"/>
    <property type="match status" value="1"/>
</dbReference>
<dbReference type="PANTHER" id="PTHR36356">
    <property type="entry name" value="EXPRESSED PROTEIN"/>
    <property type="match status" value="1"/>
</dbReference>
<dbReference type="OrthoDB" id="548556at2759"/>
<organism evidence="3 4">
    <name type="scientific">Edaphochlamys debaryana</name>
    <dbReference type="NCBI Taxonomy" id="47281"/>
    <lineage>
        <taxon>Eukaryota</taxon>
        <taxon>Viridiplantae</taxon>
        <taxon>Chlorophyta</taxon>
        <taxon>core chlorophytes</taxon>
        <taxon>Chlorophyceae</taxon>
        <taxon>CS clade</taxon>
        <taxon>Chlamydomonadales</taxon>
        <taxon>Chlamydomonadales incertae sedis</taxon>
        <taxon>Edaphochlamys</taxon>
    </lineage>
</organism>
<reference evidence="3" key="1">
    <citation type="journal article" date="2020" name="bioRxiv">
        <title>Comparative genomics of Chlamydomonas.</title>
        <authorList>
            <person name="Craig R.J."/>
            <person name="Hasan A.R."/>
            <person name="Ness R.W."/>
            <person name="Keightley P.D."/>
        </authorList>
    </citation>
    <scope>NUCLEOTIDE SEQUENCE</scope>
    <source>
        <strain evidence="3">CCAP 11/70</strain>
    </source>
</reference>
<evidence type="ECO:0000256" key="1">
    <source>
        <dbReference type="SAM" id="MobiDB-lite"/>
    </source>
</evidence>
<keyword evidence="2" id="KW-1133">Transmembrane helix</keyword>
<proteinExistence type="predicted"/>
<protein>
    <submittedName>
        <fullName evidence="3">Uncharacterized protein</fullName>
    </submittedName>
</protein>
<evidence type="ECO:0000256" key="2">
    <source>
        <dbReference type="SAM" id="Phobius"/>
    </source>
</evidence>
<feature type="region of interest" description="Disordered" evidence="1">
    <location>
        <begin position="226"/>
        <end position="272"/>
    </location>
</feature>
<dbReference type="EMBL" id="JAEHOE010000111">
    <property type="protein sequence ID" value="KAG2486554.1"/>
    <property type="molecule type" value="Genomic_DNA"/>
</dbReference>
<accession>A0A835XN32</accession>